<dbReference type="AlphaFoldDB" id="B8J9G0"/>
<gene>
    <name evidence="2" type="ordered locus">A2cp1_4029</name>
</gene>
<evidence type="ECO:0000256" key="1">
    <source>
        <dbReference type="SAM" id="MobiDB-lite"/>
    </source>
</evidence>
<reference evidence="2" key="1">
    <citation type="submission" date="2009-01" db="EMBL/GenBank/DDBJ databases">
        <title>Complete sequence of Anaeromyxobacter dehalogenans 2CP-1.</title>
        <authorList>
            <consortium name="US DOE Joint Genome Institute"/>
            <person name="Lucas S."/>
            <person name="Copeland A."/>
            <person name="Lapidus A."/>
            <person name="Glavina del Rio T."/>
            <person name="Dalin E."/>
            <person name="Tice H."/>
            <person name="Bruce D."/>
            <person name="Goodwin L."/>
            <person name="Pitluck S."/>
            <person name="Saunders E."/>
            <person name="Brettin T."/>
            <person name="Detter J.C."/>
            <person name="Han C."/>
            <person name="Larimer F."/>
            <person name="Land M."/>
            <person name="Hauser L."/>
            <person name="Kyrpides N."/>
            <person name="Ovchinnikova G."/>
            <person name="Beliaev A.S."/>
            <person name="Richardson P."/>
        </authorList>
    </citation>
    <scope>NUCLEOTIDE SEQUENCE</scope>
    <source>
        <strain evidence="2">2CP-1</strain>
    </source>
</reference>
<organism evidence="2 3">
    <name type="scientific">Anaeromyxobacter dehalogenans (strain ATCC BAA-258 / DSM 21875 / 2CP-1)</name>
    <dbReference type="NCBI Taxonomy" id="455488"/>
    <lineage>
        <taxon>Bacteria</taxon>
        <taxon>Pseudomonadati</taxon>
        <taxon>Myxococcota</taxon>
        <taxon>Myxococcia</taxon>
        <taxon>Myxococcales</taxon>
        <taxon>Cystobacterineae</taxon>
        <taxon>Anaeromyxobacteraceae</taxon>
        <taxon>Anaeromyxobacter</taxon>
    </lineage>
</organism>
<dbReference type="Proteomes" id="UP000007089">
    <property type="component" value="Chromosome"/>
</dbReference>
<feature type="compositionally biased region" description="Basic residues" evidence="1">
    <location>
        <begin position="1"/>
        <end position="19"/>
    </location>
</feature>
<evidence type="ECO:0000313" key="3">
    <source>
        <dbReference type="Proteomes" id="UP000007089"/>
    </source>
</evidence>
<proteinExistence type="predicted"/>
<evidence type="ECO:0000313" key="2">
    <source>
        <dbReference type="EMBL" id="ACL67348.1"/>
    </source>
</evidence>
<protein>
    <submittedName>
        <fullName evidence="2">Uncharacterized protein</fullName>
    </submittedName>
</protein>
<keyword evidence="3" id="KW-1185">Reference proteome</keyword>
<accession>B8J9G0</accession>
<feature type="region of interest" description="Disordered" evidence="1">
    <location>
        <begin position="1"/>
        <end position="32"/>
    </location>
</feature>
<dbReference type="EMBL" id="CP001359">
    <property type="protein sequence ID" value="ACL67348.1"/>
    <property type="molecule type" value="Genomic_DNA"/>
</dbReference>
<dbReference type="HOGENOM" id="CLU_1507620_0_0_7"/>
<dbReference type="KEGG" id="acp:A2cp1_4029"/>
<dbReference type="RefSeq" id="WP_015935075.1">
    <property type="nucleotide sequence ID" value="NC_011891.1"/>
</dbReference>
<sequence length="181" mass="19887">MATRKKARATRRASRRAKVPTRGLHPVFGPIPDPGPEALAGSIAGLRGPWAGGWHFGPVADPGPGFGSWRDSLFGRIDRGALDAAALKQMADLRVRRIRAAAKAMQEQLELTEEEFKLLARFPDKLQIDPARLPPHLDPGDPPPELRPIDFLRFVRDHRVAALKQTIEYLNASAVAIEAAR</sequence>
<name>B8J9G0_ANAD2</name>